<accession>A0A1I6S9R6</accession>
<dbReference type="EC" id="1.8.4.11" evidence="1"/>
<feature type="domain" description="Peptide methionine sulphoxide reductase MsrA" evidence="5">
    <location>
        <begin position="7"/>
        <end position="143"/>
    </location>
</feature>
<proteinExistence type="predicted"/>
<reference evidence="6 7" key="1">
    <citation type="submission" date="2016-10" db="EMBL/GenBank/DDBJ databases">
        <authorList>
            <person name="de Groot N.N."/>
        </authorList>
    </citation>
    <scope>NUCLEOTIDE SEQUENCE [LARGE SCALE GENOMIC DNA]</scope>
    <source>
        <strain evidence="6 7">CGMCC 1.6114</strain>
    </source>
</reference>
<evidence type="ECO:0000256" key="3">
    <source>
        <dbReference type="ARBA" id="ARBA00047806"/>
    </source>
</evidence>
<dbReference type="SUPFAM" id="SSF55068">
    <property type="entry name" value="Peptide methionine sulfoxide reductase"/>
    <property type="match status" value="1"/>
</dbReference>
<dbReference type="InterPro" id="IPR036509">
    <property type="entry name" value="Met_Sox_Rdtase_MsrA_sf"/>
</dbReference>
<dbReference type="AlphaFoldDB" id="A0A1I6S9R6"/>
<dbReference type="PANTHER" id="PTHR43774:SF1">
    <property type="entry name" value="PEPTIDE METHIONINE SULFOXIDE REDUCTASE MSRA 2"/>
    <property type="match status" value="1"/>
</dbReference>
<evidence type="ECO:0000259" key="5">
    <source>
        <dbReference type="Pfam" id="PF01625"/>
    </source>
</evidence>
<dbReference type="Gene3D" id="3.30.1060.10">
    <property type="entry name" value="Peptide methionine sulphoxide reductase MsrA"/>
    <property type="match status" value="1"/>
</dbReference>
<evidence type="ECO:0000313" key="6">
    <source>
        <dbReference type="EMBL" id="SFS73630.1"/>
    </source>
</evidence>
<dbReference type="InterPro" id="IPR002569">
    <property type="entry name" value="Met_Sox_Rdtase_MsrA_dom"/>
</dbReference>
<dbReference type="GO" id="GO:0008113">
    <property type="term" value="F:peptide-methionine (S)-S-oxide reductase activity"/>
    <property type="evidence" value="ECO:0007669"/>
    <property type="project" value="UniProtKB-EC"/>
</dbReference>
<organism evidence="6 7">
    <name type="scientific">Zhouia amylolytica</name>
    <dbReference type="NCBI Taxonomy" id="376730"/>
    <lineage>
        <taxon>Bacteria</taxon>
        <taxon>Pseudomonadati</taxon>
        <taxon>Bacteroidota</taxon>
        <taxon>Flavobacteriia</taxon>
        <taxon>Flavobacteriales</taxon>
        <taxon>Flavobacteriaceae</taxon>
        <taxon>Zhouia</taxon>
    </lineage>
</organism>
<dbReference type="Pfam" id="PF01625">
    <property type="entry name" value="PMSR"/>
    <property type="match status" value="1"/>
</dbReference>
<dbReference type="Proteomes" id="UP000183209">
    <property type="component" value="Unassembled WGS sequence"/>
</dbReference>
<protein>
    <recommendedName>
        <fullName evidence="1">peptide-methionine (S)-S-oxide reductase</fullName>
        <ecNumber evidence="1">1.8.4.11</ecNumber>
    </recommendedName>
</protein>
<gene>
    <name evidence="6" type="ORF">SAMN04487906_1488</name>
</gene>
<keyword evidence="2" id="KW-0560">Oxidoreductase</keyword>
<dbReference type="PANTHER" id="PTHR43774">
    <property type="entry name" value="PEPTIDE METHIONINE SULFOXIDE REDUCTASE"/>
    <property type="match status" value="1"/>
</dbReference>
<comment type="catalytic activity">
    <reaction evidence="3">
        <text>L-methionyl-[protein] + [thioredoxin]-disulfide + H2O = L-methionyl-(S)-S-oxide-[protein] + [thioredoxin]-dithiol</text>
        <dbReference type="Rhea" id="RHEA:14217"/>
        <dbReference type="Rhea" id="RHEA-COMP:10698"/>
        <dbReference type="Rhea" id="RHEA-COMP:10700"/>
        <dbReference type="Rhea" id="RHEA-COMP:12313"/>
        <dbReference type="Rhea" id="RHEA-COMP:12315"/>
        <dbReference type="ChEBI" id="CHEBI:15377"/>
        <dbReference type="ChEBI" id="CHEBI:16044"/>
        <dbReference type="ChEBI" id="CHEBI:29950"/>
        <dbReference type="ChEBI" id="CHEBI:44120"/>
        <dbReference type="ChEBI" id="CHEBI:50058"/>
        <dbReference type="EC" id="1.8.4.11"/>
    </reaction>
</comment>
<dbReference type="RefSeq" id="WP_074977969.1">
    <property type="nucleotide sequence ID" value="NZ_FPAG01000004.1"/>
</dbReference>
<dbReference type="OrthoDB" id="4174719at2"/>
<name>A0A1I6S9R6_9FLAO</name>
<comment type="catalytic activity">
    <reaction evidence="4">
        <text>[thioredoxin]-disulfide + L-methionine + H2O = L-methionine (S)-S-oxide + [thioredoxin]-dithiol</text>
        <dbReference type="Rhea" id="RHEA:19993"/>
        <dbReference type="Rhea" id="RHEA-COMP:10698"/>
        <dbReference type="Rhea" id="RHEA-COMP:10700"/>
        <dbReference type="ChEBI" id="CHEBI:15377"/>
        <dbReference type="ChEBI" id="CHEBI:29950"/>
        <dbReference type="ChEBI" id="CHEBI:50058"/>
        <dbReference type="ChEBI" id="CHEBI:57844"/>
        <dbReference type="ChEBI" id="CHEBI:58772"/>
        <dbReference type="EC" id="1.8.4.11"/>
    </reaction>
</comment>
<evidence type="ECO:0000256" key="4">
    <source>
        <dbReference type="ARBA" id="ARBA00048782"/>
    </source>
</evidence>
<evidence type="ECO:0000256" key="1">
    <source>
        <dbReference type="ARBA" id="ARBA00012502"/>
    </source>
</evidence>
<dbReference type="EMBL" id="FPAG01000004">
    <property type="protein sequence ID" value="SFS73630.1"/>
    <property type="molecule type" value="Genomic_DNA"/>
</dbReference>
<evidence type="ECO:0000256" key="2">
    <source>
        <dbReference type="ARBA" id="ARBA00023002"/>
    </source>
</evidence>
<sequence>MKPKKDKIAFSGGCYWCLEAVFQSLRGVDSVEQGFIAPDAEPNEFSEAVIVHYNPARIALKTLIEIHLHTHKSTFNHSMRSKYRSAVYVFSNRYLLEVNEILKELQIQFDEKLITKAYLFNAFEPSEAMFKNYYYTNPHKPFCLNYINPKLQLLIQKFKGTVNLEQLDASNL</sequence>
<evidence type="ECO:0000313" key="7">
    <source>
        <dbReference type="Proteomes" id="UP000183209"/>
    </source>
</evidence>